<dbReference type="SUPFAM" id="SSF53850">
    <property type="entry name" value="Periplasmic binding protein-like II"/>
    <property type="match status" value="1"/>
</dbReference>
<evidence type="ECO:0000256" key="5">
    <source>
        <dbReference type="ARBA" id="ARBA00023244"/>
    </source>
</evidence>
<dbReference type="AlphaFoldDB" id="A0A8J4BVC7"/>
<evidence type="ECO:0000313" key="8">
    <source>
        <dbReference type="Proteomes" id="UP000747110"/>
    </source>
</evidence>
<comment type="similarity">
    <text evidence="2">Belongs to the HMBS family.</text>
</comment>
<keyword evidence="5" id="KW-0627">Porphyrin biosynthesis</keyword>
<accession>A0A8J4BVC7</accession>
<keyword evidence="8" id="KW-1185">Reference proteome</keyword>
<protein>
    <recommendedName>
        <fullName evidence="3">hydroxymethylbilane synthase</fullName>
        <ecNumber evidence="3">2.5.1.61</ecNumber>
    </recommendedName>
</protein>
<dbReference type="EMBL" id="BNCP01000001">
    <property type="protein sequence ID" value="GIL69594.1"/>
    <property type="molecule type" value="Genomic_DNA"/>
</dbReference>
<evidence type="ECO:0000256" key="1">
    <source>
        <dbReference type="ARBA" id="ARBA00001916"/>
    </source>
</evidence>
<feature type="domain" description="Porphobilinogen deaminase N-terminal" evidence="6">
    <location>
        <begin position="73"/>
        <end position="168"/>
    </location>
</feature>
<comment type="cofactor">
    <cofactor evidence="1">
        <name>dipyrromethane</name>
        <dbReference type="ChEBI" id="CHEBI:60342"/>
    </cofactor>
</comment>
<evidence type="ECO:0000256" key="4">
    <source>
        <dbReference type="ARBA" id="ARBA00022679"/>
    </source>
</evidence>
<dbReference type="FunFam" id="3.40.190.10:FF:000005">
    <property type="entry name" value="Porphobilinogen deaminase"/>
    <property type="match status" value="1"/>
</dbReference>
<evidence type="ECO:0000259" key="6">
    <source>
        <dbReference type="Pfam" id="PF01379"/>
    </source>
</evidence>
<reference evidence="7" key="1">
    <citation type="journal article" date="2021" name="Proc. Natl. Acad. Sci. U.S.A.">
        <title>Three genomes in the algal genus Volvox reveal the fate of a haploid sex-determining region after a transition to homothallism.</title>
        <authorList>
            <person name="Yamamoto K."/>
            <person name="Hamaji T."/>
            <person name="Kawai-Toyooka H."/>
            <person name="Matsuzaki R."/>
            <person name="Takahashi F."/>
            <person name="Nishimura Y."/>
            <person name="Kawachi M."/>
            <person name="Noguchi H."/>
            <person name="Minakuchi Y."/>
            <person name="Umen J.G."/>
            <person name="Toyoda A."/>
            <person name="Nozaki H."/>
        </authorList>
    </citation>
    <scope>NUCLEOTIDE SEQUENCE</scope>
    <source>
        <strain evidence="7">NIES-3786</strain>
    </source>
</reference>
<dbReference type="Proteomes" id="UP000747110">
    <property type="component" value="Unassembled WGS sequence"/>
</dbReference>
<dbReference type="PANTHER" id="PTHR11557:SF0">
    <property type="entry name" value="PORPHOBILINOGEN DEAMINASE"/>
    <property type="match status" value="1"/>
</dbReference>
<name>A0A8J4BVC7_9CHLO</name>
<organism evidence="7 8">
    <name type="scientific">Volvox reticuliferus</name>
    <dbReference type="NCBI Taxonomy" id="1737510"/>
    <lineage>
        <taxon>Eukaryota</taxon>
        <taxon>Viridiplantae</taxon>
        <taxon>Chlorophyta</taxon>
        <taxon>core chlorophytes</taxon>
        <taxon>Chlorophyceae</taxon>
        <taxon>CS clade</taxon>
        <taxon>Chlamydomonadales</taxon>
        <taxon>Volvocaceae</taxon>
        <taxon>Volvox</taxon>
    </lineage>
</organism>
<gene>
    <name evidence="7" type="ORF">Vretifemale_477</name>
</gene>
<dbReference type="PRINTS" id="PR00151">
    <property type="entry name" value="PORPHBDMNASE"/>
</dbReference>
<dbReference type="InterPro" id="IPR000860">
    <property type="entry name" value="HemC"/>
</dbReference>
<proteinExistence type="inferred from homology"/>
<dbReference type="Pfam" id="PF01379">
    <property type="entry name" value="Porphobil_deam"/>
    <property type="match status" value="1"/>
</dbReference>
<comment type="caution">
    <text evidence="7">The sequence shown here is derived from an EMBL/GenBank/DDBJ whole genome shotgun (WGS) entry which is preliminary data.</text>
</comment>
<evidence type="ECO:0000256" key="3">
    <source>
        <dbReference type="ARBA" id="ARBA00012655"/>
    </source>
</evidence>
<dbReference type="GO" id="GO:0005737">
    <property type="term" value="C:cytoplasm"/>
    <property type="evidence" value="ECO:0007669"/>
    <property type="project" value="TreeGrafter"/>
</dbReference>
<dbReference type="GO" id="GO:0006783">
    <property type="term" value="P:heme biosynthetic process"/>
    <property type="evidence" value="ECO:0007669"/>
    <property type="project" value="TreeGrafter"/>
</dbReference>
<dbReference type="GO" id="GO:0004418">
    <property type="term" value="F:hydroxymethylbilane synthase activity"/>
    <property type="evidence" value="ECO:0007669"/>
    <property type="project" value="UniProtKB-EC"/>
</dbReference>
<dbReference type="Gene3D" id="3.40.190.10">
    <property type="entry name" value="Periplasmic binding protein-like II"/>
    <property type="match status" value="1"/>
</dbReference>
<evidence type="ECO:0000256" key="2">
    <source>
        <dbReference type="ARBA" id="ARBA00005638"/>
    </source>
</evidence>
<sequence length="170" mass="18461">MHGRCACFYTHINTSRHLRLQGFVPHSAGARCSPVVRRRLIINLGPSAQSFYVCAVPPIVLRDQLDLISHVAGELVPGSQVGTSSTRRAAQIRHAFPYLQVIQLRGNVEARLERIKSGEISATVLSLAGLQRLGCEHVASKVLSVDEMVPAACQGAVGVVCREDDAWVIQ</sequence>
<dbReference type="EC" id="2.5.1.61" evidence="3"/>
<dbReference type="OrthoDB" id="564646at2759"/>
<dbReference type="InterPro" id="IPR022417">
    <property type="entry name" value="Porphobilin_deaminase_N"/>
</dbReference>
<keyword evidence="4" id="KW-0808">Transferase</keyword>
<evidence type="ECO:0000313" key="7">
    <source>
        <dbReference type="EMBL" id="GIL69594.1"/>
    </source>
</evidence>
<dbReference type="PANTHER" id="PTHR11557">
    <property type="entry name" value="PORPHOBILINOGEN DEAMINASE"/>
    <property type="match status" value="1"/>
</dbReference>